<evidence type="ECO:0000313" key="4">
    <source>
        <dbReference type="EMBL" id="BAK33901.1"/>
    </source>
</evidence>
<dbReference type="Gene3D" id="3.40.50.450">
    <property type="match status" value="1"/>
</dbReference>
<sequence length="982" mass="107599">MRAFVVRSFGTKKGIDFDRVHRELIGPALDRIGAGGGTTGEVIEAGNIREDMFEQLISADLVVADVSIHNANVFYELGIRHAVRDRATVLIRASVDEVPFDLRTDRYLSYDPAAPGEAKEQLVRALNATLMGERIDSPVFSLLGRFVATNHSALIAVPRTFQEDVASATSSGRAGALRLIAEEVDGLRFEEPALRLVATALQRVGDNHGARPVWERLRAFRVDDLEANEALANIYRRLGDGSGADDLAVASDQAIDRALSNHSVKNRPLAELSALRGSLSKLRWEAQWRQVPQDQQDREALRSRELDAALRLYSRGFKEDLNHYYSGLNALALVEIAVALADRFPDEWRYHATSDEVADLRLKELRQDSTMLRVSVGAAIEATRQRLDRDSAVDPWLGVSFAELLLLRGEDPERVANAYATLASPVFGPSERASIRRQLDIYRDLKVHTEQVERVFQRNNALLNQTQQKQTHPIVFVGDIVDNNRIPTPWFPADKVDAAKAAIKERVQEVLDAGTANGDQFIGIAGVSDGGDLLFHEVCHELEIPTDVMLPLPKRDYLATVQADHASGWVGRYHQVLSAAAHVHVLSRTAQLPPWLVERPSYSPWQRQNRWMLHHAWAIPGVERVTAVAIPGDVGEDPGDGGDSTGTQGLGRAEVPPINTSELFKIASLSSAQPPAASEAVEPDGVAGAASPEDPDADLLPLWKAQQEFSAVASSLGQRIRRARLLNLVLLVTGAILGATSALSWLTGSPSRVLSLIAALALATAGFIQAYALKKDQTETWIAARVTSESLKADVFRFLVRVAPYTGTDRVELLNQALAEVQEKQSILQADHGNPTAADRQLPRVHDFTTYVSVRAQKQADWHRTRARAYGRTNRQLRRLQLLVTFIGMLLTGIATVQPMPVLSSWTAAATTIAAALGAHLAGRQYRRLAITFGNTALRLEEVITTAGTVARSPEGQAQFVDQVEGILAAQNGSWPESLRAQ</sequence>
<dbReference type="NCBIfam" id="NF033634">
    <property type="entry name" value="SLATT_1"/>
    <property type="match status" value="1"/>
</dbReference>
<dbReference type="InterPro" id="IPR025325">
    <property type="entry name" value="DUF4231"/>
</dbReference>
<dbReference type="HOGENOM" id="CLU_303221_0_0_11"/>
<feature type="transmembrane region" description="Helical" evidence="2">
    <location>
        <begin position="880"/>
        <end position="897"/>
    </location>
</feature>
<dbReference type="STRING" id="1032480.MLP_08870"/>
<dbReference type="AlphaFoldDB" id="F5XM22"/>
<keyword evidence="2" id="KW-1133">Transmembrane helix</keyword>
<evidence type="ECO:0000256" key="2">
    <source>
        <dbReference type="SAM" id="Phobius"/>
    </source>
</evidence>
<keyword evidence="2" id="KW-0812">Transmembrane</keyword>
<dbReference type="EMBL" id="AP012204">
    <property type="protein sequence ID" value="BAK33901.1"/>
    <property type="molecule type" value="Genomic_DNA"/>
</dbReference>
<dbReference type="KEGG" id="mph:MLP_08870"/>
<evidence type="ECO:0000256" key="1">
    <source>
        <dbReference type="SAM" id="MobiDB-lite"/>
    </source>
</evidence>
<feature type="transmembrane region" description="Helical" evidence="2">
    <location>
        <begin position="903"/>
        <end position="922"/>
    </location>
</feature>
<feature type="transmembrane region" description="Helical" evidence="2">
    <location>
        <begin position="753"/>
        <end position="773"/>
    </location>
</feature>
<dbReference type="Pfam" id="PF14015">
    <property type="entry name" value="DUF4231"/>
    <property type="match status" value="1"/>
</dbReference>
<keyword evidence="2" id="KW-0472">Membrane</keyword>
<feature type="transmembrane region" description="Helical" evidence="2">
    <location>
        <begin position="725"/>
        <end position="747"/>
    </location>
</feature>
<gene>
    <name evidence="4" type="ordered locus">MLP_08870</name>
</gene>
<proteinExistence type="predicted"/>
<evidence type="ECO:0000313" key="5">
    <source>
        <dbReference type="Proteomes" id="UP000007947"/>
    </source>
</evidence>
<feature type="domain" description="SMODS and SLOG-associating 2TM effector" evidence="3">
    <location>
        <begin position="851"/>
        <end position="975"/>
    </location>
</feature>
<keyword evidence="5" id="KW-1185">Reference proteome</keyword>
<accession>F5XM22</accession>
<dbReference type="InterPro" id="IPR040884">
    <property type="entry name" value="SLATT_1"/>
</dbReference>
<name>F5XM22_MICPN</name>
<dbReference type="OrthoDB" id="5180013at2"/>
<organism evidence="4 5">
    <name type="scientific">Microlunatus phosphovorus (strain ATCC 700054 / DSM 10555 / JCM 9379 / NBRC 101784 / NCIMB 13414 / VKM Ac-1990 / NM-1)</name>
    <dbReference type="NCBI Taxonomy" id="1032480"/>
    <lineage>
        <taxon>Bacteria</taxon>
        <taxon>Bacillati</taxon>
        <taxon>Actinomycetota</taxon>
        <taxon>Actinomycetes</taxon>
        <taxon>Propionibacteriales</taxon>
        <taxon>Propionibacteriaceae</taxon>
        <taxon>Microlunatus</taxon>
    </lineage>
</organism>
<feature type="region of interest" description="Disordered" evidence="1">
    <location>
        <begin position="631"/>
        <end position="653"/>
    </location>
</feature>
<dbReference type="Proteomes" id="UP000007947">
    <property type="component" value="Chromosome"/>
</dbReference>
<dbReference type="InterPro" id="IPR046880">
    <property type="entry name" value="TPR-S"/>
</dbReference>
<dbReference type="Pfam" id="PF20308">
    <property type="entry name" value="TPR-S"/>
    <property type="match status" value="1"/>
</dbReference>
<protein>
    <recommendedName>
        <fullName evidence="3">SMODS and SLOG-associating 2TM effector domain-containing protein</fullName>
    </recommendedName>
</protein>
<reference evidence="4 5" key="1">
    <citation type="submission" date="2011-05" db="EMBL/GenBank/DDBJ databases">
        <title>Whole genome sequence of Microlunatus phosphovorus NM-1.</title>
        <authorList>
            <person name="Hosoyama A."/>
            <person name="Sasaki K."/>
            <person name="Harada T."/>
            <person name="Igarashi R."/>
            <person name="Kawakoshi A."/>
            <person name="Sasagawa M."/>
            <person name="Fukada J."/>
            <person name="Nakamura S."/>
            <person name="Katano Y."/>
            <person name="Hanada S."/>
            <person name="Kamagata Y."/>
            <person name="Nakamura N."/>
            <person name="Yamazaki S."/>
            <person name="Fujita N."/>
        </authorList>
    </citation>
    <scope>NUCLEOTIDE SEQUENCE [LARGE SCALE GENOMIC DNA]</scope>
    <source>
        <strain evidence="5">ATCC 700054 / DSM 10555 / JCM 9379 / NBRC 101784 / NCIMB 13414 / VKM Ac-1990 / NM-1</strain>
    </source>
</reference>
<evidence type="ECO:0000259" key="3">
    <source>
        <dbReference type="Pfam" id="PF18181"/>
    </source>
</evidence>
<dbReference type="eggNOG" id="COG0457">
    <property type="taxonomic scope" value="Bacteria"/>
</dbReference>
<dbReference type="Pfam" id="PF18181">
    <property type="entry name" value="SLATT_1"/>
    <property type="match status" value="1"/>
</dbReference>
<dbReference type="RefSeq" id="WP_013861786.1">
    <property type="nucleotide sequence ID" value="NC_015635.1"/>
</dbReference>